<evidence type="ECO:0000313" key="2">
    <source>
        <dbReference type="EMBL" id="SVP94612.1"/>
    </source>
</evidence>
<feature type="transmembrane region" description="Helical" evidence="1">
    <location>
        <begin position="609"/>
        <end position="627"/>
    </location>
</feature>
<dbReference type="EMBL" id="UIVT01000004">
    <property type="protein sequence ID" value="SVP94612.1"/>
    <property type="molecule type" value="Genomic_DNA"/>
</dbReference>
<reference evidence="3" key="1">
    <citation type="submission" date="2018-07" db="EMBL/GenBank/DDBJ databases">
        <authorList>
            <person name="Quirk P.G."/>
            <person name="Krulwich T.A."/>
        </authorList>
    </citation>
    <scope>NUCLEOTIDE SEQUENCE</scope>
    <source>
        <strain evidence="3">Anand</strain>
    </source>
</reference>
<keyword evidence="1" id="KW-1133">Transmembrane helix</keyword>
<dbReference type="EMBL" id="UIVS01000004">
    <property type="protein sequence ID" value="SVP95382.1"/>
    <property type="molecule type" value="Genomic_DNA"/>
</dbReference>
<feature type="transmembrane region" description="Helical" evidence="1">
    <location>
        <begin position="731"/>
        <end position="749"/>
    </location>
</feature>
<feature type="transmembrane region" description="Helical" evidence="1">
    <location>
        <begin position="540"/>
        <end position="557"/>
    </location>
</feature>
<feature type="transmembrane region" description="Helical" evidence="1">
    <location>
        <begin position="690"/>
        <end position="710"/>
    </location>
</feature>
<protein>
    <submittedName>
        <fullName evidence="3">Theileria-specific sub-telomeric protein, putative</fullName>
    </submittedName>
</protein>
<evidence type="ECO:0000256" key="1">
    <source>
        <dbReference type="SAM" id="Phobius"/>
    </source>
</evidence>
<feature type="transmembrane region" description="Helical" evidence="1">
    <location>
        <begin position="569"/>
        <end position="589"/>
    </location>
</feature>
<feature type="transmembrane region" description="Helical" evidence="1">
    <location>
        <begin position="504"/>
        <end position="525"/>
    </location>
</feature>
<feature type="transmembrane region" description="Helical" evidence="1">
    <location>
        <begin position="16"/>
        <end position="42"/>
    </location>
</feature>
<name>A0A3B0N1I1_THEAN</name>
<dbReference type="AlphaFoldDB" id="A0A3B0N1I1"/>
<organism evidence="3">
    <name type="scientific">Theileria annulata</name>
    <dbReference type="NCBI Taxonomy" id="5874"/>
    <lineage>
        <taxon>Eukaryota</taxon>
        <taxon>Sar</taxon>
        <taxon>Alveolata</taxon>
        <taxon>Apicomplexa</taxon>
        <taxon>Aconoidasida</taxon>
        <taxon>Piroplasmida</taxon>
        <taxon>Theileriidae</taxon>
        <taxon>Theileria</taxon>
    </lineage>
</organism>
<sequence>MGAPQEDNDVRQTLKIVTYIFAGLSMMLNIRLCYSAAPYALLRFKLPENLFSIFVRKMASALELWCLPSMFLGNFIDLLDKHVFGGGHPQRQYSDASKYDVDGEGLRLKATELKIAATTLKEKANNESVGGDLGNKAQNLASEAEKLATSSSGEASGNATSVIDKYKELDDIYNGLGTNKPNQDKVSNEFGTVKHIYDRMLNVTKATKLKTAASSMLNDATTLHGHSTSLTGAAEGDSATDDAALKQKAGTLSNKAQSLNTNATQLADAVTRGKPGYNEAQNLANAVGVGESKSGTLRHALGQLASSTGNAKAVKDQYQIVKNKFQQVQTKNTEGAYKSAGQQDAYGRVVEAWDAFNKVYDANLKQLSSNLSKAVGASTDVDGLRKALSDLNGADVTNLQDLIPKAKAVIEKYNEVDKAYQAVKALADTYKNISATQSQYSQVESEFGKLQQKFNDAKCKVITPIHDKPWIRWSSIFWNWCNFATFVILFFVFISGGDVGHVTIFYWVIAASGFVFGIYMVFVYGMEWWFLNWYMVGENSFPVVTSFMHYVSILIFGNRRKWNTDYIAVIIDMVISMCIAFIAAVLWTYCYYEPPPFEYEAPSSINPAIVSPVIMVLVGMAIVYGIYPAIAPGMIVPFYLIDKIEMVLLIMTCFPPVIVALVCREHYTKSPKALWTSNSVPWPPPVDNRFWHTFIFIPPLQICLTAVFLYSLHYRDSSIARSIINQPKMSTFLSIIFYMCHEIQLALGFPGMVGNKGGDVVMLPVQFAGALLMVFLAFYSEGYITEYKRYDTQHWPTEGMTKWNAFCYWCKRASKITNHNLRSLFTT</sequence>
<accession>A0A3B0N1I1</accession>
<keyword evidence="1" id="KW-0812">Transmembrane</keyword>
<gene>
    <name evidence="2" type="ORF">TAT_000354300</name>
    <name evidence="3" type="ORF">TAV_000354200</name>
</gene>
<dbReference type="VEuPathDB" id="PiroplasmaDB:TA08540"/>
<evidence type="ECO:0000313" key="3">
    <source>
        <dbReference type="EMBL" id="SVP95382.1"/>
    </source>
</evidence>
<proteinExistence type="predicted"/>
<feature type="transmembrane region" description="Helical" evidence="1">
    <location>
        <begin position="761"/>
        <end position="779"/>
    </location>
</feature>
<keyword evidence="1" id="KW-0472">Membrane</keyword>
<feature type="transmembrane region" description="Helical" evidence="1">
    <location>
        <begin position="477"/>
        <end position="497"/>
    </location>
</feature>
<feature type="transmembrane region" description="Helical" evidence="1">
    <location>
        <begin position="647"/>
        <end position="667"/>
    </location>
</feature>